<dbReference type="Proteomes" id="UP000319627">
    <property type="component" value="Unassembled WGS sequence"/>
</dbReference>
<comment type="caution">
    <text evidence="2">The sequence shown here is derived from an EMBL/GenBank/DDBJ whole genome shotgun (WGS) entry which is preliminary data.</text>
</comment>
<feature type="coiled-coil region" evidence="1">
    <location>
        <begin position="74"/>
        <end position="105"/>
    </location>
</feature>
<organism evidence="2 3">
    <name type="scientific">Azomonas agilis</name>
    <dbReference type="NCBI Taxonomy" id="116849"/>
    <lineage>
        <taxon>Bacteria</taxon>
        <taxon>Pseudomonadati</taxon>
        <taxon>Pseudomonadota</taxon>
        <taxon>Gammaproteobacteria</taxon>
        <taxon>Pseudomonadales</taxon>
        <taxon>Pseudomonadaceae</taxon>
        <taxon>Azomonas</taxon>
    </lineage>
</organism>
<protein>
    <submittedName>
        <fullName evidence="2">Uncharacterized protein DUF1992</fullName>
    </submittedName>
</protein>
<evidence type="ECO:0000313" key="3">
    <source>
        <dbReference type="Proteomes" id="UP000319627"/>
    </source>
</evidence>
<evidence type="ECO:0000313" key="2">
    <source>
        <dbReference type="EMBL" id="TWH76065.1"/>
    </source>
</evidence>
<evidence type="ECO:0000256" key="1">
    <source>
        <dbReference type="SAM" id="Coils"/>
    </source>
</evidence>
<sequence length="105" mass="12452">MSLEQDIERRIARDIQRWQQQTQTAGQPTQIDEAWLHTPEHLRLPFQVLKSAGIPPQEVELFQQRAQLRARLDQSSEVQEQRQLRQQLSDLEQQLAMRLEALRSQ</sequence>
<accession>A0A562IZV6</accession>
<dbReference type="RefSeq" id="WP_144570723.1">
    <property type="nucleotide sequence ID" value="NZ_VLKG01000003.1"/>
</dbReference>
<dbReference type="OrthoDB" id="9798476at2"/>
<dbReference type="AlphaFoldDB" id="A0A562IZV6"/>
<keyword evidence="1" id="KW-0175">Coiled coil</keyword>
<keyword evidence="3" id="KW-1185">Reference proteome</keyword>
<dbReference type="EMBL" id="VLKG01000003">
    <property type="protein sequence ID" value="TWH76065.1"/>
    <property type="molecule type" value="Genomic_DNA"/>
</dbReference>
<reference evidence="2 3" key="1">
    <citation type="submission" date="2019-07" db="EMBL/GenBank/DDBJ databases">
        <title>Genomic Encyclopedia of Type Strains, Phase I: the one thousand microbial genomes (KMG-I) project.</title>
        <authorList>
            <person name="Kyrpides N."/>
        </authorList>
    </citation>
    <scope>NUCLEOTIDE SEQUENCE [LARGE SCALE GENOMIC DNA]</scope>
    <source>
        <strain evidence="2 3">DSM 375</strain>
    </source>
</reference>
<name>A0A562IZV6_9GAMM</name>
<proteinExistence type="predicted"/>
<gene>
    <name evidence="2" type="ORF">LX59_00984</name>
</gene>